<feature type="signal peptide" evidence="4">
    <location>
        <begin position="1"/>
        <end position="20"/>
    </location>
</feature>
<evidence type="ECO:0000256" key="2">
    <source>
        <dbReference type="ARBA" id="ARBA00022900"/>
    </source>
</evidence>
<dbReference type="PROSITE" id="PS00250">
    <property type="entry name" value="TGF_BETA_1"/>
    <property type="match status" value="1"/>
</dbReference>
<dbReference type="GO" id="GO:0004867">
    <property type="term" value="F:serine-type endopeptidase inhibitor activity"/>
    <property type="evidence" value="ECO:0007669"/>
    <property type="project" value="UniProtKB-KW"/>
</dbReference>
<dbReference type="AlphaFoldDB" id="A0A4U5P1J0"/>
<keyword evidence="1" id="KW-0646">Protease inhibitor</keyword>
<dbReference type="GO" id="GO:0008083">
    <property type="term" value="F:growth factor activity"/>
    <property type="evidence" value="ECO:0007669"/>
    <property type="project" value="InterPro"/>
</dbReference>
<dbReference type="PANTHER" id="PTHR23259">
    <property type="entry name" value="RIDDLE"/>
    <property type="match status" value="1"/>
</dbReference>
<feature type="chain" id="PRO_5020902944" description="TIL domain-containing protein" evidence="4">
    <location>
        <begin position="21"/>
        <end position="210"/>
    </location>
</feature>
<protein>
    <recommendedName>
        <fullName evidence="5">TIL domain-containing protein</fullName>
    </recommendedName>
</protein>
<dbReference type="SUPFAM" id="SSF57567">
    <property type="entry name" value="Serine protease inhibitors"/>
    <property type="match status" value="1"/>
</dbReference>
<dbReference type="PANTHER" id="PTHR23259:SF70">
    <property type="entry name" value="ACCESSORY GLAND PROTEIN ACP62F-RELATED"/>
    <property type="match status" value="1"/>
</dbReference>
<dbReference type="InterPro" id="IPR051368">
    <property type="entry name" value="SerProtInhib-TIL_Domain"/>
</dbReference>
<evidence type="ECO:0000259" key="5">
    <source>
        <dbReference type="Pfam" id="PF01826"/>
    </source>
</evidence>
<accession>A0A4U5P1J0</accession>
<organism evidence="6 7">
    <name type="scientific">Steinernema carpocapsae</name>
    <name type="common">Entomopathogenic nematode</name>
    <dbReference type="NCBI Taxonomy" id="34508"/>
    <lineage>
        <taxon>Eukaryota</taxon>
        <taxon>Metazoa</taxon>
        <taxon>Ecdysozoa</taxon>
        <taxon>Nematoda</taxon>
        <taxon>Chromadorea</taxon>
        <taxon>Rhabditida</taxon>
        <taxon>Tylenchina</taxon>
        <taxon>Panagrolaimomorpha</taxon>
        <taxon>Strongyloidoidea</taxon>
        <taxon>Steinernematidae</taxon>
        <taxon>Steinernema</taxon>
    </lineage>
</organism>
<dbReference type="CDD" id="cd19941">
    <property type="entry name" value="TIL"/>
    <property type="match status" value="1"/>
</dbReference>
<dbReference type="Gene3D" id="2.10.25.10">
    <property type="entry name" value="Laminin"/>
    <property type="match status" value="1"/>
</dbReference>
<feature type="domain" description="TIL" evidence="5">
    <location>
        <begin position="29"/>
        <end position="88"/>
    </location>
</feature>
<dbReference type="InterPro" id="IPR017948">
    <property type="entry name" value="TGFb_CS"/>
</dbReference>
<evidence type="ECO:0000313" key="6">
    <source>
        <dbReference type="EMBL" id="TKR89859.1"/>
    </source>
</evidence>
<evidence type="ECO:0000256" key="3">
    <source>
        <dbReference type="ARBA" id="ARBA00023157"/>
    </source>
</evidence>
<keyword evidence="7" id="KW-1185">Reference proteome</keyword>
<evidence type="ECO:0000256" key="1">
    <source>
        <dbReference type="ARBA" id="ARBA00022690"/>
    </source>
</evidence>
<proteinExistence type="predicted"/>
<reference evidence="6 7" key="2">
    <citation type="journal article" date="2019" name="G3 (Bethesda)">
        <title>Hybrid Assembly of the Genome of the Entomopathogenic Nematode Steinernema carpocapsae Identifies the X-Chromosome.</title>
        <authorList>
            <person name="Serra L."/>
            <person name="Macchietto M."/>
            <person name="Macias-Munoz A."/>
            <person name="McGill C.J."/>
            <person name="Rodriguez I.M."/>
            <person name="Rodriguez B."/>
            <person name="Murad R."/>
            <person name="Mortazavi A."/>
        </authorList>
    </citation>
    <scope>NUCLEOTIDE SEQUENCE [LARGE SCALE GENOMIC DNA]</scope>
    <source>
        <strain evidence="6 7">ALL</strain>
    </source>
</reference>
<reference evidence="6 7" key="1">
    <citation type="journal article" date="2015" name="Genome Biol.">
        <title>Comparative genomics of Steinernema reveals deeply conserved gene regulatory networks.</title>
        <authorList>
            <person name="Dillman A.R."/>
            <person name="Macchietto M."/>
            <person name="Porter C.F."/>
            <person name="Rogers A."/>
            <person name="Williams B."/>
            <person name="Antoshechkin I."/>
            <person name="Lee M.M."/>
            <person name="Goodwin Z."/>
            <person name="Lu X."/>
            <person name="Lewis E.E."/>
            <person name="Goodrich-Blair H."/>
            <person name="Stock S.P."/>
            <person name="Adams B.J."/>
            <person name="Sternberg P.W."/>
            <person name="Mortazavi A."/>
        </authorList>
    </citation>
    <scope>NUCLEOTIDE SEQUENCE [LARGE SCALE GENOMIC DNA]</scope>
    <source>
        <strain evidence="6 7">ALL</strain>
    </source>
</reference>
<dbReference type="EMBL" id="AZBU02000003">
    <property type="protein sequence ID" value="TKR89859.1"/>
    <property type="molecule type" value="Genomic_DNA"/>
</dbReference>
<keyword evidence="2" id="KW-0722">Serine protease inhibitor</keyword>
<name>A0A4U5P1J0_STECR</name>
<evidence type="ECO:0000256" key="4">
    <source>
        <dbReference type="SAM" id="SignalP"/>
    </source>
</evidence>
<comment type="caution">
    <text evidence="6">The sequence shown here is derived from an EMBL/GenBank/DDBJ whole genome shotgun (WGS) entry which is preliminary data.</text>
</comment>
<dbReference type="Proteomes" id="UP000298663">
    <property type="component" value="Unassembled WGS sequence"/>
</dbReference>
<sequence>MIAIMVKPLLLAALVALSIAENLLDEKKCGPNEKWVEVPLGFCDSRCDGTCERPFNPICTLDCKPSRCMCNTGYVRNNEGKCISLSACPAKKCPFGEEWRECSGCDGTCQKPNPACTLDSARRNVDRTRSGKSARDVTEPVRTLILSVPLIASLLSANEDRICPKRPRKMRSCGQLPEEMWKIWQECSGCDGTCQNPNPICTADCKPPTS</sequence>
<dbReference type="OrthoDB" id="671595at2759"/>
<evidence type="ECO:0000313" key="7">
    <source>
        <dbReference type="Proteomes" id="UP000298663"/>
    </source>
</evidence>
<dbReference type="Pfam" id="PF01826">
    <property type="entry name" value="TIL"/>
    <property type="match status" value="1"/>
</dbReference>
<keyword evidence="4" id="KW-0732">Signal</keyword>
<dbReference type="InterPro" id="IPR036084">
    <property type="entry name" value="Ser_inhib-like_sf"/>
</dbReference>
<gene>
    <name evidence="6" type="ORF">L596_013900</name>
</gene>
<keyword evidence="3" id="KW-1015">Disulfide bond</keyword>
<dbReference type="InterPro" id="IPR002919">
    <property type="entry name" value="TIL_dom"/>
</dbReference>